<gene>
    <name evidence="2" type="ORF">Acor_18360</name>
</gene>
<feature type="compositionally biased region" description="Low complexity" evidence="1">
    <location>
        <begin position="19"/>
        <end position="31"/>
    </location>
</feature>
<dbReference type="AlphaFoldDB" id="A0A5M3VXI5"/>
<name>A0A5M3VXI5_9ACTN</name>
<comment type="caution">
    <text evidence="2">The sequence shown here is derived from an EMBL/GenBank/DDBJ whole genome shotgun (WGS) entry which is preliminary data.</text>
</comment>
<organism evidence="2 3">
    <name type="scientific">Acrocarpospora corrugata</name>
    <dbReference type="NCBI Taxonomy" id="35763"/>
    <lineage>
        <taxon>Bacteria</taxon>
        <taxon>Bacillati</taxon>
        <taxon>Actinomycetota</taxon>
        <taxon>Actinomycetes</taxon>
        <taxon>Streptosporangiales</taxon>
        <taxon>Streptosporangiaceae</taxon>
        <taxon>Acrocarpospora</taxon>
    </lineage>
</organism>
<sequence>MGVLISGASVAHADPGVVPGLSASPLPSPGLTEEPEHPDAPYCDPRYVYRAKNPTNAHQGVGVGQASYNGTSKTIKSIFSSKQSGPSA</sequence>
<proteinExistence type="predicted"/>
<evidence type="ECO:0000256" key="1">
    <source>
        <dbReference type="SAM" id="MobiDB-lite"/>
    </source>
</evidence>
<evidence type="ECO:0000313" key="2">
    <source>
        <dbReference type="EMBL" id="GER99772.1"/>
    </source>
</evidence>
<accession>A0A5M3VXI5</accession>
<protein>
    <submittedName>
        <fullName evidence="2">Uncharacterized protein</fullName>
    </submittedName>
</protein>
<dbReference type="Proteomes" id="UP000334990">
    <property type="component" value="Unassembled WGS sequence"/>
</dbReference>
<feature type="region of interest" description="Disordered" evidence="1">
    <location>
        <begin position="12"/>
        <end position="47"/>
    </location>
</feature>
<reference evidence="2 3" key="1">
    <citation type="submission" date="2019-10" db="EMBL/GenBank/DDBJ databases">
        <title>Whole genome shotgun sequence of Acrocarpospora corrugata NBRC 13972.</title>
        <authorList>
            <person name="Ichikawa N."/>
            <person name="Kimura A."/>
            <person name="Kitahashi Y."/>
            <person name="Komaki H."/>
            <person name="Oguchi A."/>
        </authorList>
    </citation>
    <scope>NUCLEOTIDE SEQUENCE [LARGE SCALE GENOMIC DNA]</scope>
    <source>
        <strain evidence="2 3">NBRC 13972</strain>
    </source>
</reference>
<evidence type="ECO:0000313" key="3">
    <source>
        <dbReference type="Proteomes" id="UP000334990"/>
    </source>
</evidence>
<keyword evidence="3" id="KW-1185">Reference proteome</keyword>
<dbReference type="EMBL" id="BLAD01000041">
    <property type="protein sequence ID" value="GER99772.1"/>
    <property type="molecule type" value="Genomic_DNA"/>
</dbReference>